<feature type="binding site" evidence="7">
    <location>
        <position position="172"/>
    </location>
    <ligand>
        <name>AMP</name>
        <dbReference type="ChEBI" id="CHEBI:456215"/>
    </ligand>
</feature>
<dbReference type="InterPro" id="IPR006259">
    <property type="entry name" value="Adenyl_kin_sub"/>
</dbReference>
<comment type="similarity">
    <text evidence="7">Belongs to the adenylate kinase family. AK3 subfamily.</text>
</comment>
<feature type="binding site" evidence="7">
    <location>
        <begin position="91"/>
        <end position="94"/>
    </location>
    <ligand>
        <name>AMP</name>
        <dbReference type="ChEBI" id="CHEBI:456215"/>
    </ligand>
</feature>
<evidence type="ECO:0000256" key="7">
    <source>
        <dbReference type="HAMAP-Rule" id="MF_03169"/>
    </source>
</evidence>
<feature type="binding site" evidence="7">
    <location>
        <position position="201"/>
    </location>
    <ligand>
        <name>GTP</name>
        <dbReference type="ChEBI" id="CHEBI:37565"/>
    </ligand>
</feature>
<dbReference type="InterPro" id="IPR033690">
    <property type="entry name" value="Adenylat_kinase_CS"/>
</dbReference>
<comment type="function">
    <text evidence="7">Involved in maintaining the homeostasis of cellular nucleotides by catalyzing the interconversion of nucleoside phosphates. Has GTP:AMP phosphotransferase and ITP:AMP phosphotransferase activities.</text>
</comment>
<evidence type="ECO:0000313" key="9">
    <source>
        <dbReference type="Proteomes" id="UP000694888"/>
    </source>
</evidence>
<comment type="domain">
    <text evidence="7">Consists of three domains, a large central CORE domain and two small peripheral domains, NMPbind and LID, which undergo movements during catalysis. The LID domain closes over the site of phosphoryl transfer upon GTP binding. Assembling and dissambling the active center during each catalytic cycle provides an effective means to prevent GTP hydrolysis.</text>
</comment>
<keyword evidence="9" id="KW-1185">Reference proteome</keyword>
<dbReference type="Pfam" id="PF00406">
    <property type="entry name" value="ADK"/>
    <property type="match status" value="1"/>
</dbReference>
<dbReference type="HAMAP" id="MF_03169">
    <property type="entry name" value="Adenylate_kinase_AK3"/>
    <property type="match status" value="1"/>
</dbReference>
<feature type="region of interest" description="NMPbind" evidence="7">
    <location>
        <begin position="37"/>
        <end position="66"/>
    </location>
</feature>
<reference evidence="10" key="1">
    <citation type="submission" date="2025-08" db="UniProtKB">
        <authorList>
            <consortium name="RefSeq"/>
        </authorList>
    </citation>
    <scope>IDENTIFICATION</scope>
</reference>
<evidence type="ECO:0000256" key="3">
    <source>
        <dbReference type="ARBA" id="ARBA00022741"/>
    </source>
</evidence>
<dbReference type="PROSITE" id="PS00113">
    <property type="entry name" value="ADENYLATE_KINASE"/>
    <property type="match status" value="1"/>
</dbReference>
<dbReference type="InterPro" id="IPR000850">
    <property type="entry name" value="Adenylat/UMP-CMP_kin"/>
</dbReference>
<evidence type="ECO:0000256" key="6">
    <source>
        <dbReference type="ARBA" id="ARBA00023134"/>
    </source>
</evidence>
<dbReference type="GeneID" id="101845638"/>
<keyword evidence="4 7" id="KW-0418">Kinase</keyword>
<protein>
    <recommendedName>
        <fullName evidence="7">GTP:AMP phosphotransferase, mitochondrial</fullName>
        <ecNumber evidence="7">2.7.4.10</ecNumber>
    </recommendedName>
    <alternativeName>
        <fullName evidence="7">Adenylate kinase 3</fullName>
        <shortName evidence="7">AK 3</shortName>
    </alternativeName>
</protein>
<dbReference type="Gene3D" id="3.40.50.300">
    <property type="entry name" value="P-loop containing nucleotide triphosphate hydrolases"/>
    <property type="match status" value="1"/>
</dbReference>
<gene>
    <name evidence="10" type="primary">LOC101845638</name>
</gene>
<feature type="region of interest" description="LID" evidence="7">
    <location>
        <begin position="127"/>
        <end position="164"/>
    </location>
</feature>
<feature type="binding site" evidence="7">
    <location>
        <begin position="137"/>
        <end position="138"/>
    </location>
    <ligand>
        <name>GTP</name>
        <dbReference type="ChEBI" id="CHEBI:37565"/>
    </ligand>
</feature>
<feature type="binding site" evidence="7">
    <location>
        <begin position="64"/>
        <end position="66"/>
    </location>
    <ligand>
        <name>AMP</name>
        <dbReference type="ChEBI" id="CHEBI:456215"/>
    </ligand>
</feature>
<proteinExistence type="inferred from homology"/>
<feature type="domain" description="Adenylate kinase active site lid" evidence="8">
    <location>
        <begin position="128"/>
        <end position="163"/>
    </location>
</feature>
<dbReference type="SUPFAM" id="SSF52540">
    <property type="entry name" value="P-loop containing nucleoside triphosphate hydrolases"/>
    <property type="match status" value="1"/>
</dbReference>
<feature type="binding site" evidence="7">
    <location>
        <position position="161"/>
    </location>
    <ligand>
        <name>AMP</name>
        <dbReference type="ChEBI" id="CHEBI:456215"/>
    </ligand>
</feature>
<dbReference type="Proteomes" id="UP000694888">
    <property type="component" value="Unplaced"/>
</dbReference>
<evidence type="ECO:0000256" key="2">
    <source>
        <dbReference type="ARBA" id="ARBA00022679"/>
    </source>
</evidence>
<evidence type="ECO:0000256" key="4">
    <source>
        <dbReference type="ARBA" id="ARBA00022777"/>
    </source>
</evidence>
<dbReference type="InterPro" id="IPR007862">
    <property type="entry name" value="Adenylate_kinase_lid-dom"/>
</dbReference>
<comment type="subcellular location">
    <subcellularLocation>
        <location evidence="1 7">Mitochondrion matrix</location>
    </subcellularLocation>
</comment>
<dbReference type="Pfam" id="PF05191">
    <property type="entry name" value="ADK_lid"/>
    <property type="match status" value="1"/>
</dbReference>
<feature type="binding site" evidence="7">
    <location>
        <position position="98"/>
    </location>
    <ligand>
        <name>AMP</name>
        <dbReference type="ChEBI" id="CHEBI:456215"/>
    </ligand>
</feature>
<feature type="binding site" evidence="7">
    <location>
        <position position="43"/>
    </location>
    <ligand>
        <name>AMP</name>
        <dbReference type="ChEBI" id="CHEBI:456215"/>
    </ligand>
</feature>
<evidence type="ECO:0000313" key="10">
    <source>
        <dbReference type="RefSeq" id="XP_005105279.1"/>
    </source>
</evidence>
<dbReference type="CDD" id="cd01428">
    <property type="entry name" value="ADK"/>
    <property type="match status" value="1"/>
</dbReference>
<accession>A0ABM0JZM1</accession>
<dbReference type="HAMAP" id="MF_00235">
    <property type="entry name" value="Adenylate_kinase_Adk"/>
    <property type="match status" value="1"/>
</dbReference>
<name>A0ABM0JZM1_APLCA</name>
<dbReference type="InterPro" id="IPR027417">
    <property type="entry name" value="P-loop_NTPase"/>
</dbReference>
<comment type="catalytic activity">
    <reaction evidence="7">
        <text>a ribonucleoside 5'-triphosphate + AMP = a ribonucleoside 5'-diphosphate + ADP</text>
        <dbReference type="Rhea" id="RHEA:13749"/>
        <dbReference type="ChEBI" id="CHEBI:57930"/>
        <dbReference type="ChEBI" id="CHEBI:61557"/>
        <dbReference type="ChEBI" id="CHEBI:456215"/>
        <dbReference type="ChEBI" id="CHEBI:456216"/>
        <dbReference type="EC" id="2.7.4.10"/>
    </reaction>
</comment>
<keyword evidence="5 7" id="KW-0496">Mitochondrion</keyword>
<dbReference type="PRINTS" id="PR00094">
    <property type="entry name" value="ADENYLTKNASE"/>
</dbReference>
<feature type="binding site" evidence="7">
    <location>
        <position position="128"/>
    </location>
    <ligand>
        <name>GTP</name>
        <dbReference type="ChEBI" id="CHEBI:37565"/>
    </ligand>
</feature>
<dbReference type="RefSeq" id="XP_005105279.1">
    <property type="nucleotide sequence ID" value="XM_005105222.3"/>
</dbReference>
<evidence type="ECO:0000259" key="8">
    <source>
        <dbReference type="Pfam" id="PF05191"/>
    </source>
</evidence>
<sequence length="225" mass="25885">MPAAAKLLRAIIMGAPGSGKGTISSRIVQDFAMKHLSSGDLLRKQIHDKTAYGLTAKMYIERGDLVPDQVMVRMIMYELTSIHNSSWLLDGFPRTVEQAKALLRDQPIDIVLNLRVPFDVIIDRIKGRWTHPQSGRIYHTEFNPPKEPGVDDVTGEPLMQRDDDKEETVKARLEHYRRLTHPVLQFFRNKGMVEEFTGNYSNEIWPLVHQSLSTQLKPLQYTRYE</sequence>
<organism evidence="9 10">
    <name type="scientific">Aplysia californica</name>
    <name type="common">California sea hare</name>
    <dbReference type="NCBI Taxonomy" id="6500"/>
    <lineage>
        <taxon>Eukaryota</taxon>
        <taxon>Metazoa</taxon>
        <taxon>Spiralia</taxon>
        <taxon>Lophotrochozoa</taxon>
        <taxon>Mollusca</taxon>
        <taxon>Gastropoda</taxon>
        <taxon>Heterobranchia</taxon>
        <taxon>Euthyneura</taxon>
        <taxon>Tectipleura</taxon>
        <taxon>Aplysiida</taxon>
        <taxon>Aplysioidea</taxon>
        <taxon>Aplysiidae</taxon>
        <taxon>Aplysia</taxon>
    </lineage>
</organism>
<evidence type="ECO:0000256" key="1">
    <source>
        <dbReference type="ARBA" id="ARBA00004305"/>
    </source>
</evidence>
<keyword evidence="2 7" id="KW-0808">Transferase</keyword>
<keyword evidence="3 7" id="KW-0547">Nucleotide-binding</keyword>
<dbReference type="InterPro" id="IPR028586">
    <property type="entry name" value="AK3/Ak4_mitochondrial"/>
</dbReference>
<dbReference type="NCBIfam" id="TIGR01351">
    <property type="entry name" value="adk"/>
    <property type="match status" value="1"/>
</dbReference>
<comment type="subunit">
    <text evidence="7">Monomer.</text>
</comment>
<feature type="binding site" evidence="7">
    <location>
        <begin position="17"/>
        <end position="22"/>
    </location>
    <ligand>
        <name>GTP</name>
        <dbReference type="ChEBI" id="CHEBI:37565"/>
    </ligand>
</feature>
<dbReference type="EC" id="2.7.4.10" evidence="7"/>
<dbReference type="PANTHER" id="PTHR23359">
    <property type="entry name" value="NUCLEOTIDE KINASE"/>
    <property type="match status" value="1"/>
</dbReference>
<evidence type="ECO:0000256" key="5">
    <source>
        <dbReference type="ARBA" id="ARBA00023128"/>
    </source>
</evidence>
<keyword evidence="6 7" id="KW-0342">GTP-binding</keyword>
<feature type="binding site" evidence="7">
    <location>
        <position position="38"/>
    </location>
    <ligand>
        <name>AMP</name>
        <dbReference type="ChEBI" id="CHEBI:456215"/>
    </ligand>
</feature>